<evidence type="ECO:0000256" key="1">
    <source>
        <dbReference type="ARBA" id="ARBA00004442"/>
    </source>
</evidence>
<keyword evidence="3 6" id="KW-0732">Signal</keyword>
<evidence type="ECO:0000256" key="6">
    <source>
        <dbReference type="SAM" id="SignalP"/>
    </source>
</evidence>
<comment type="subcellular location">
    <subcellularLocation>
        <location evidence="1">Cell outer membrane</location>
    </subcellularLocation>
</comment>
<evidence type="ECO:0000259" key="8">
    <source>
        <dbReference type="Pfam" id="PF14322"/>
    </source>
</evidence>
<evidence type="ECO:0000256" key="4">
    <source>
        <dbReference type="ARBA" id="ARBA00023136"/>
    </source>
</evidence>
<keyword evidence="5" id="KW-0998">Cell outer membrane</keyword>
<accession>A0ABU7XWS4</accession>
<evidence type="ECO:0000256" key="2">
    <source>
        <dbReference type="ARBA" id="ARBA00006275"/>
    </source>
</evidence>
<dbReference type="Pfam" id="PF14322">
    <property type="entry name" value="SusD-like_3"/>
    <property type="match status" value="1"/>
</dbReference>
<name>A0ABU7XWS4_9FLAO</name>
<dbReference type="PROSITE" id="PS51257">
    <property type="entry name" value="PROKAR_LIPOPROTEIN"/>
    <property type="match status" value="1"/>
</dbReference>
<feature type="signal peptide" evidence="6">
    <location>
        <begin position="1"/>
        <end position="21"/>
    </location>
</feature>
<feature type="chain" id="PRO_5047181374" evidence="6">
    <location>
        <begin position="22"/>
        <end position="609"/>
    </location>
</feature>
<evidence type="ECO:0000313" key="9">
    <source>
        <dbReference type="EMBL" id="MEF3835174.1"/>
    </source>
</evidence>
<keyword evidence="10" id="KW-1185">Reference proteome</keyword>
<proteinExistence type="inferred from homology"/>
<protein>
    <submittedName>
        <fullName evidence="9">RagB/SusD family nutrient uptake outer membrane protein</fullName>
    </submittedName>
</protein>
<dbReference type="InterPro" id="IPR033985">
    <property type="entry name" value="SusD-like_N"/>
</dbReference>
<dbReference type="InterPro" id="IPR011990">
    <property type="entry name" value="TPR-like_helical_dom_sf"/>
</dbReference>
<dbReference type="SUPFAM" id="SSF48452">
    <property type="entry name" value="TPR-like"/>
    <property type="match status" value="1"/>
</dbReference>
<comment type="caution">
    <text evidence="9">The sequence shown here is derived from an EMBL/GenBank/DDBJ whole genome shotgun (WGS) entry which is preliminary data.</text>
</comment>
<dbReference type="Pfam" id="PF07980">
    <property type="entry name" value="SusD_RagB"/>
    <property type="match status" value="1"/>
</dbReference>
<dbReference type="RefSeq" id="WP_303307467.1">
    <property type="nucleotide sequence ID" value="NZ_JAODOP010000004.1"/>
</dbReference>
<dbReference type="Gene3D" id="1.25.40.390">
    <property type="match status" value="1"/>
</dbReference>
<feature type="domain" description="RagB/SusD" evidence="7">
    <location>
        <begin position="309"/>
        <end position="609"/>
    </location>
</feature>
<keyword evidence="4" id="KW-0472">Membrane</keyword>
<evidence type="ECO:0000313" key="10">
    <source>
        <dbReference type="Proteomes" id="UP001337305"/>
    </source>
</evidence>
<dbReference type="EMBL" id="JAODOP010000004">
    <property type="protein sequence ID" value="MEF3835174.1"/>
    <property type="molecule type" value="Genomic_DNA"/>
</dbReference>
<gene>
    <name evidence="9" type="ORF">N1F79_18770</name>
</gene>
<comment type="similarity">
    <text evidence="2">Belongs to the SusD family.</text>
</comment>
<organism evidence="9 10">
    <name type="scientific">Flavivirga spongiicola</name>
    <dbReference type="NCBI Taxonomy" id="421621"/>
    <lineage>
        <taxon>Bacteria</taxon>
        <taxon>Pseudomonadati</taxon>
        <taxon>Bacteroidota</taxon>
        <taxon>Flavobacteriia</taxon>
        <taxon>Flavobacteriales</taxon>
        <taxon>Flavobacteriaceae</taxon>
        <taxon>Flavivirga</taxon>
    </lineage>
</organism>
<dbReference type="InterPro" id="IPR012944">
    <property type="entry name" value="SusD_RagB_dom"/>
</dbReference>
<reference evidence="9 10" key="1">
    <citation type="submission" date="2022-09" db="EMBL/GenBank/DDBJ databases">
        <title>Genome sequencing of Flavivirga sp. MEBiC05379.</title>
        <authorList>
            <person name="Oh H.-M."/>
            <person name="Kwon K.K."/>
            <person name="Park M.J."/>
            <person name="Yang S.-H."/>
        </authorList>
    </citation>
    <scope>NUCLEOTIDE SEQUENCE [LARGE SCALE GENOMIC DNA]</scope>
    <source>
        <strain evidence="9 10">MEBiC05379</strain>
    </source>
</reference>
<dbReference type="Proteomes" id="UP001337305">
    <property type="component" value="Unassembled WGS sequence"/>
</dbReference>
<feature type="domain" description="SusD-like N-terminal" evidence="8">
    <location>
        <begin position="110"/>
        <end position="230"/>
    </location>
</feature>
<sequence length="609" mass="69799">MKNIKTLITFSLLLLFITACNDDFLEKLPQDSLAETNTFSTNSAIQAYAWQFYEMFEAHNERTEIRIDGDLTRRPGTGFGLNREADADLIQINTNGTGRDYIWGRVTLSGASDQWNVPYRQIRAANLLLKNVPDSNLEQIDKDHWLSVGLFFKAFNYFNLMKTYGDVPWLEELATNESEELFGPRTPRDEVAANILRDLLWAEAHIKDNVTLEKKEVDKSVVNALISQFGLFEGTWRKYHNLSNATTYLEASVTASEKLINEFPNLHPKFDELHNSESLNGVNGIILYKEYNEEENWSNMSTTFRASNSTWDITRKGIDKFLTKDGLSVTNPTTPEYQADRDMFAEFRNRDNRLLYMTPAPYFVTRVTNTTWTSTGNPADEEYFSVYESISDNLHKSLPDLNWRGNLVSRVPNFNQNRVAGFNRTFSGYRVWRHYNQHNTGTSSADFADAPIYRMGEILVNYAEATFELGQFNQSIADQTINKLRVRGEVAPIVIGNIDASFDPTGDPGVDPVLFEIRRERAIELMAEGFRREDLRRWKKMDYASEVKLGRWITAASQNNRVPIQNDASEGYVQTVPGTPPAFSDHYYLFPLPTDQLVINPQLEQNPGW</sequence>
<evidence type="ECO:0000256" key="3">
    <source>
        <dbReference type="ARBA" id="ARBA00022729"/>
    </source>
</evidence>
<evidence type="ECO:0000259" key="7">
    <source>
        <dbReference type="Pfam" id="PF07980"/>
    </source>
</evidence>
<evidence type="ECO:0000256" key="5">
    <source>
        <dbReference type="ARBA" id="ARBA00023237"/>
    </source>
</evidence>